<keyword evidence="3" id="KW-1185">Reference proteome</keyword>
<dbReference type="EMBL" id="JBBCAQ010000032">
    <property type="protein sequence ID" value="KAK7583827.1"/>
    <property type="molecule type" value="Genomic_DNA"/>
</dbReference>
<feature type="compositionally biased region" description="Basic residues" evidence="1">
    <location>
        <begin position="72"/>
        <end position="82"/>
    </location>
</feature>
<sequence length="161" mass="18270">MESRRRERTGAAEARQTKKPQTSVAGSRELEISRTTRHSYANGIRLFVSKKADAENTRNEAKAKAQRGQTRGGHKEKKKKKKNCEERRASTARRYSAVGSRQTSTEERGPWRGEMTRCRAALASERRDAVASGGSRLRLQMASYALRRHEIAKSFAENKIY</sequence>
<organism evidence="2 3">
    <name type="scientific">Parthenolecanium corni</name>
    <dbReference type="NCBI Taxonomy" id="536013"/>
    <lineage>
        <taxon>Eukaryota</taxon>
        <taxon>Metazoa</taxon>
        <taxon>Ecdysozoa</taxon>
        <taxon>Arthropoda</taxon>
        <taxon>Hexapoda</taxon>
        <taxon>Insecta</taxon>
        <taxon>Pterygota</taxon>
        <taxon>Neoptera</taxon>
        <taxon>Paraneoptera</taxon>
        <taxon>Hemiptera</taxon>
        <taxon>Sternorrhyncha</taxon>
        <taxon>Coccoidea</taxon>
        <taxon>Coccidae</taxon>
        <taxon>Parthenolecanium</taxon>
    </lineage>
</organism>
<evidence type="ECO:0000313" key="2">
    <source>
        <dbReference type="EMBL" id="KAK7583827.1"/>
    </source>
</evidence>
<feature type="compositionally biased region" description="Basic and acidic residues" evidence="1">
    <location>
        <begin position="1"/>
        <end position="10"/>
    </location>
</feature>
<comment type="caution">
    <text evidence="2">The sequence shown here is derived from an EMBL/GenBank/DDBJ whole genome shotgun (WGS) entry which is preliminary data.</text>
</comment>
<dbReference type="AlphaFoldDB" id="A0AAN9TQX7"/>
<feature type="region of interest" description="Disordered" evidence="1">
    <location>
        <begin position="1"/>
        <end position="113"/>
    </location>
</feature>
<evidence type="ECO:0000313" key="3">
    <source>
        <dbReference type="Proteomes" id="UP001367676"/>
    </source>
</evidence>
<name>A0AAN9TQX7_9HEMI</name>
<reference evidence="2 3" key="1">
    <citation type="submission" date="2024-03" db="EMBL/GenBank/DDBJ databases">
        <title>Adaptation during the transition from Ophiocordyceps entomopathogen to insect associate is accompanied by gene loss and intensified selection.</title>
        <authorList>
            <person name="Ward C.M."/>
            <person name="Onetto C.A."/>
            <person name="Borneman A.R."/>
        </authorList>
    </citation>
    <scope>NUCLEOTIDE SEQUENCE [LARGE SCALE GENOMIC DNA]</scope>
    <source>
        <strain evidence="2">AWRI1</strain>
        <tissue evidence="2">Single Adult Female</tissue>
    </source>
</reference>
<feature type="compositionally biased region" description="Basic and acidic residues" evidence="1">
    <location>
        <begin position="104"/>
        <end position="113"/>
    </location>
</feature>
<evidence type="ECO:0000256" key="1">
    <source>
        <dbReference type="SAM" id="MobiDB-lite"/>
    </source>
</evidence>
<gene>
    <name evidence="2" type="ORF">V9T40_004790</name>
</gene>
<accession>A0AAN9TQX7</accession>
<dbReference type="Proteomes" id="UP001367676">
    <property type="component" value="Unassembled WGS sequence"/>
</dbReference>
<proteinExistence type="predicted"/>
<feature type="compositionally biased region" description="Basic and acidic residues" evidence="1">
    <location>
        <begin position="50"/>
        <end position="63"/>
    </location>
</feature>
<protein>
    <submittedName>
        <fullName evidence="2">Uncharacterized protein</fullName>
    </submittedName>
</protein>